<evidence type="ECO:0000313" key="10">
    <source>
        <dbReference type="Proteomes" id="UP000070501"/>
    </source>
</evidence>
<keyword evidence="10" id="KW-1185">Reference proteome</keyword>
<evidence type="ECO:0000256" key="3">
    <source>
        <dbReference type="ARBA" id="ARBA00022786"/>
    </source>
</evidence>
<feature type="active site" description="Nucleophile" evidence="6">
    <location>
        <position position="91"/>
    </location>
</feature>
<reference evidence="10" key="1">
    <citation type="submission" date="2016-02" db="EMBL/GenBank/DDBJ databases">
        <title>Draft genome sequence of Microdochium bolleyi, a fungal endophyte of beachgrass.</title>
        <authorList>
            <consortium name="DOE Joint Genome Institute"/>
            <person name="David A.S."/>
            <person name="May G."/>
            <person name="Haridas S."/>
            <person name="Lim J."/>
            <person name="Wang M."/>
            <person name="Labutti K."/>
            <person name="Lipzen A."/>
            <person name="Barry K."/>
            <person name="Grigoriev I.V."/>
        </authorList>
    </citation>
    <scope>NUCLEOTIDE SEQUENCE [LARGE SCALE GENOMIC DNA]</scope>
    <source>
        <strain evidence="10">J235TASD1</strain>
    </source>
</reference>
<dbReference type="PROSITE" id="PS52048">
    <property type="entry name" value="UCH_DOMAIN"/>
    <property type="match status" value="1"/>
</dbReference>
<accession>A0A136J0A6</accession>
<evidence type="ECO:0000256" key="2">
    <source>
        <dbReference type="ARBA" id="ARBA00022670"/>
    </source>
</evidence>
<dbReference type="PANTHER" id="PTHR10589:SF29">
    <property type="entry name" value="UBIQUITIN CARBOXYL-TERMINAL HYDROLASE"/>
    <property type="match status" value="1"/>
</dbReference>
<dbReference type="GO" id="GO:0006511">
    <property type="term" value="P:ubiquitin-dependent protein catabolic process"/>
    <property type="evidence" value="ECO:0007669"/>
    <property type="project" value="UniProtKB-UniRule"/>
</dbReference>
<dbReference type="InterPro" id="IPR036959">
    <property type="entry name" value="Peptidase_C12_UCH_sf"/>
</dbReference>
<comment type="similarity">
    <text evidence="6 7">Belongs to the peptidase C12 family.</text>
</comment>
<keyword evidence="4 6" id="KW-0378">Hydrolase</keyword>
<evidence type="ECO:0000256" key="5">
    <source>
        <dbReference type="ARBA" id="ARBA00022807"/>
    </source>
</evidence>
<feature type="site" description="Transition state stabilizer" evidence="6">
    <location>
        <position position="85"/>
    </location>
</feature>
<dbReference type="EMBL" id="KQ964252">
    <property type="protein sequence ID" value="KXJ90598.1"/>
    <property type="molecule type" value="Genomic_DNA"/>
</dbReference>
<dbReference type="InterPro" id="IPR038765">
    <property type="entry name" value="Papain-like_cys_pep_sf"/>
</dbReference>
<dbReference type="EC" id="3.4.19.12" evidence="7"/>
<proteinExistence type="inferred from homology"/>
<dbReference type="InterPro" id="IPR001578">
    <property type="entry name" value="Peptidase_C12_UCH"/>
</dbReference>
<keyword evidence="3 6" id="KW-0833">Ubl conjugation pathway</keyword>
<sequence>MTGSERSEYKGWVELESEPGFFNAILHQLGTQDFKVQELFGLDEFALNLLPMPVHGLIYLYQYNDESLTSDDRHDCPGDLWFANQTTTNSCATVAMMNIVMNAEDTTLGSELQAFKEATVPLPPPHRGFMLDKNDFIRSIHNSVARRSALVSEDLLLENKFEAAEQLSRTQSRKRVARPSRIRKRADTEQAFHYIAYVPVKGQVWELDGFEMQPRCLGSSGTDNWIGVASTAIQERMMNNEDLSCSLLAVCQSPLRKILHQFESSRESEEDGKHVRLAAEHVAELASCEEGLDMMRERQKDYSPAVHRWVQILADKGVLRDLIADTAGGK</sequence>
<dbReference type="SUPFAM" id="SSF54001">
    <property type="entry name" value="Cysteine proteinases"/>
    <property type="match status" value="1"/>
</dbReference>
<feature type="active site" description="Proton donor" evidence="6">
    <location>
        <position position="193"/>
    </location>
</feature>
<evidence type="ECO:0000256" key="7">
    <source>
        <dbReference type="RuleBase" id="RU361215"/>
    </source>
</evidence>
<evidence type="ECO:0000313" key="9">
    <source>
        <dbReference type="EMBL" id="KXJ90598.1"/>
    </source>
</evidence>
<keyword evidence="5 6" id="KW-0788">Thiol protease</keyword>
<dbReference type="InParanoid" id="A0A136J0A6"/>
<dbReference type="STRING" id="196109.A0A136J0A6"/>
<feature type="site" description="Important for enzyme activity" evidence="6">
    <location>
        <position position="208"/>
    </location>
</feature>
<name>A0A136J0A6_9PEZI</name>
<organism evidence="9 10">
    <name type="scientific">Microdochium bolleyi</name>
    <dbReference type="NCBI Taxonomy" id="196109"/>
    <lineage>
        <taxon>Eukaryota</taxon>
        <taxon>Fungi</taxon>
        <taxon>Dikarya</taxon>
        <taxon>Ascomycota</taxon>
        <taxon>Pezizomycotina</taxon>
        <taxon>Sordariomycetes</taxon>
        <taxon>Xylariomycetidae</taxon>
        <taxon>Xylariales</taxon>
        <taxon>Microdochiaceae</taxon>
        <taxon>Microdochium</taxon>
    </lineage>
</organism>
<dbReference type="PRINTS" id="PR00707">
    <property type="entry name" value="UBCTHYDRLASE"/>
</dbReference>
<evidence type="ECO:0000256" key="1">
    <source>
        <dbReference type="ARBA" id="ARBA00000707"/>
    </source>
</evidence>
<protein>
    <recommendedName>
        <fullName evidence="7">Ubiquitin carboxyl-terminal hydrolase</fullName>
        <ecNumber evidence="7">3.4.19.12</ecNumber>
    </recommendedName>
</protein>
<keyword evidence="2 6" id="KW-0645">Protease</keyword>
<dbReference type="AlphaFoldDB" id="A0A136J0A6"/>
<evidence type="ECO:0000256" key="6">
    <source>
        <dbReference type="PROSITE-ProRule" id="PRU01393"/>
    </source>
</evidence>
<dbReference type="OrthoDB" id="1924260at2759"/>
<dbReference type="Proteomes" id="UP000070501">
    <property type="component" value="Unassembled WGS sequence"/>
</dbReference>
<dbReference type="Pfam" id="PF01088">
    <property type="entry name" value="Peptidase_C12"/>
    <property type="match status" value="1"/>
</dbReference>
<dbReference type="GO" id="GO:0005737">
    <property type="term" value="C:cytoplasm"/>
    <property type="evidence" value="ECO:0007669"/>
    <property type="project" value="TreeGrafter"/>
</dbReference>
<comment type="catalytic activity">
    <reaction evidence="1 6 7">
        <text>Thiol-dependent hydrolysis of ester, thioester, amide, peptide and isopeptide bonds formed by the C-terminal Gly of ubiquitin (a 76-residue protein attached to proteins as an intracellular targeting signal).</text>
        <dbReference type="EC" id="3.4.19.12"/>
    </reaction>
</comment>
<dbReference type="FunFam" id="3.40.532.10:FF:000010">
    <property type="entry name" value="Ubiquitin carboxyl-terminal hydrolase"/>
    <property type="match status" value="1"/>
</dbReference>
<feature type="domain" description="UCH catalytic" evidence="8">
    <location>
        <begin position="11"/>
        <end position="252"/>
    </location>
</feature>
<dbReference type="Gene3D" id="3.40.532.10">
    <property type="entry name" value="Peptidase C12, ubiquitin carboxyl-terminal hydrolase"/>
    <property type="match status" value="1"/>
</dbReference>
<dbReference type="GO" id="GO:0004843">
    <property type="term" value="F:cysteine-type deubiquitinase activity"/>
    <property type="evidence" value="ECO:0007669"/>
    <property type="project" value="UniProtKB-UniRule"/>
</dbReference>
<dbReference type="PANTHER" id="PTHR10589">
    <property type="entry name" value="UBIQUITIN CARBOXYL-TERMINAL HYDROLASE"/>
    <property type="match status" value="1"/>
</dbReference>
<evidence type="ECO:0000259" key="8">
    <source>
        <dbReference type="PROSITE" id="PS52048"/>
    </source>
</evidence>
<gene>
    <name evidence="9" type="ORF">Micbo1qcDRAFT_234516</name>
</gene>
<dbReference type="GO" id="GO:0016579">
    <property type="term" value="P:protein deubiquitination"/>
    <property type="evidence" value="ECO:0007669"/>
    <property type="project" value="TreeGrafter"/>
</dbReference>
<evidence type="ECO:0000256" key="4">
    <source>
        <dbReference type="ARBA" id="ARBA00022801"/>
    </source>
</evidence>